<sequence>MKKYRLTDQRTLLGIVSKLTATVLQERDSKQKFTLQNPVAVNDIMKSVHFTIVASEPLLTKPKSLVCVLKENRVELRVKPVNPYQDDLLQVYEILIEPLERSAKRATIEDISAYEIKMAQTADLGTVISIYGKTSIINQTLNQWQVHLEQTLTNYGYFIKKVQIGFYYAVDTQLMEALAISKAPYYVRDANRRIFYTDRSFYSPKKLTEIYIRSYLDSLLLNNTKSTLIFPFFSNGKVLLGYFEIISNLPDLGNPILQSDIEGPEGIGPLLTFLEQKAEEFVFQLEFVYAKDWETIIRTTPVRDISQDGRGISMALPAGTSIENRTLGSPVSFQMVINSSPYTFYGSLRSLKKGESDTTNIGIQIFQCDKSEGMSLLSTYASNLIGEAVYDSRTI</sequence>
<dbReference type="EMBL" id="RQFP01000001">
    <property type="protein sequence ID" value="TGK95916.1"/>
    <property type="molecule type" value="Genomic_DNA"/>
</dbReference>
<dbReference type="AlphaFoldDB" id="A0A2M9Y6C4"/>
<accession>A0A2M9Y6C4</accession>
<evidence type="ECO:0000313" key="2">
    <source>
        <dbReference type="Proteomes" id="UP000297891"/>
    </source>
</evidence>
<dbReference type="RefSeq" id="WP_100789126.1">
    <property type="nucleotide sequence ID" value="NZ_NPDQ01000001.1"/>
</dbReference>
<proteinExistence type="predicted"/>
<name>A0A2M9Y6C4_9LEPT</name>
<dbReference type="Proteomes" id="UP000297891">
    <property type="component" value="Unassembled WGS sequence"/>
</dbReference>
<protein>
    <submittedName>
        <fullName evidence="1">Uncharacterized protein</fullName>
    </submittedName>
</protein>
<evidence type="ECO:0000313" key="1">
    <source>
        <dbReference type="EMBL" id="TGK95916.1"/>
    </source>
</evidence>
<organism evidence="1 2">
    <name type="scientific">Leptospira brenneri</name>
    <dbReference type="NCBI Taxonomy" id="2023182"/>
    <lineage>
        <taxon>Bacteria</taxon>
        <taxon>Pseudomonadati</taxon>
        <taxon>Spirochaetota</taxon>
        <taxon>Spirochaetia</taxon>
        <taxon>Leptospirales</taxon>
        <taxon>Leptospiraceae</taxon>
        <taxon>Leptospira</taxon>
    </lineage>
</organism>
<keyword evidence="2" id="KW-1185">Reference proteome</keyword>
<reference evidence="1" key="1">
    <citation type="journal article" date="2019" name="PLoS Negl. Trop. Dis.">
        <title>Revisiting the worldwide diversity of Leptospira species in the environment.</title>
        <authorList>
            <person name="Vincent A.T."/>
            <person name="Schiettekatte O."/>
            <person name="Bourhy P."/>
            <person name="Veyrier F.J."/>
            <person name="Picardeau M."/>
        </authorList>
    </citation>
    <scope>NUCLEOTIDE SEQUENCE [LARGE SCALE GENOMIC DNA]</scope>
    <source>
        <strain evidence="1">201800277</strain>
    </source>
</reference>
<comment type="caution">
    <text evidence="1">The sequence shown here is derived from an EMBL/GenBank/DDBJ whole genome shotgun (WGS) entry which is preliminary data.</text>
</comment>
<gene>
    <name evidence="1" type="ORF">EHQ30_04630</name>
</gene>
<dbReference type="OrthoDB" id="315581at2"/>